<dbReference type="Pfam" id="PF07729">
    <property type="entry name" value="FCD"/>
    <property type="match status" value="1"/>
</dbReference>
<dbReference type="GO" id="GO:0003677">
    <property type="term" value="F:DNA binding"/>
    <property type="evidence" value="ECO:0007669"/>
    <property type="project" value="UniProtKB-KW"/>
</dbReference>
<evidence type="ECO:0000256" key="2">
    <source>
        <dbReference type="ARBA" id="ARBA00023125"/>
    </source>
</evidence>
<dbReference type="GO" id="GO:0003700">
    <property type="term" value="F:DNA-binding transcription factor activity"/>
    <property type="evidence" value="ECO:0007669"/>
    <property type="project" value="InterPro"/>
</dbReference>
<evidence type="ECO:0000256" key="3">
    <source>
        <dbReference type="ARBA" id="ARBA00023163"/>
    </source>
</evidence>
<evidence type="ECO:0000313" key="6">
    <source>
        <dbReference type="Proteomes" id="UP000502196"/>
    </source>
</evidence>
<dbReference type="EMBL" id="LR792683">
    <property type="protein sequence ID" value="CAB3390174.1"/>
    <property type="molecule type" value="Genomic_DNA"/>
</dbReference>
<keyword evidence="2 5" id="KW-0238">DNA-binding</keyword>
<gene>
    <name evidence="5" type="ORF">COOX1_0276</name>
</gene>
<dbReference type="SUPFAM" id="SSF48008">
    <property type="entry name" value="GntR ligand-binding domain-like"/>
    <property type="match status" value="1"/>
</dbReference>
<dbReference type="SMART" id="SM00895">
    <property type="entry name" value="FCD"/>
    <property type="match status" value="1"/>
</dbReference>
<dbReference type="InterPro" id="IPR011711">
    <property type="entry name" value="GntR_C"/>
</dbReference>
<dbReference type="Gene3D" id="1.20.120.530">
    <property type="entry name" value="GntR ligand-binding domain-like"/>
    <property type="match status" value="1"/>
</dbReference>
<dbReference type="SMART" id="SM00345">
    <property type="entry name" value="HTH_GNTR"/>
    <property type="match status" value="1"/>
</dbReference>
<dbReference type="AlphaFoldDB" id="A0A6F9DZA9"/>
<dbReference type="SUPFAM" id="SSF46785">
    <property type="entry name" value="Winged helix' DNA-binding domain"/>
    <property type="match status" value="1"/>
</dbReference>
<protein>
    <submittedName>
        <fullName evidence="5">DNA-binding transcriptional regulator, GntR family</fullName>
    </submittedName>
</protein>
<dbReference type="CDD" id="cd07377">
    <property type="entry name" value="WHTH_GntR"/>
    <property type="match status" value="1"/>
</dbReference>
<dbReference type="InterPro" id="IPR036390">
    <property type="entry name" value="WH_DNA-bd_sf"/>
</dbReference>
<evidence type="ECO:0000313" key="5">
    <source>
        <dbReference type="EMBL" id="CAB3390174.1"/>
    </source>
</evidence>
<evidence type="ECO:0000259" key="4">
    <source>
        <dbReference type="PROSITE" id="PS50949"/>
    </source>
</evidence>
<dbReference type="PRINTS" id="PR00035">
    <property type="entry name" value="HTHGNTR"/>
</dbReference>
<dbReference type="Proteomes" id="UP000502196">
    <property type="component" value="Chromosome"/>
</dbReference>
<proteinExistence type="predicted"/>
<dbReference type="RefSeq" id="WP_170084715.1">
    <property type="nucleotide sequence ID" value="NZ_CP047971.1"/>
</dbReference>
<keyword evidence="1" id="KW-0805">Transcription regulation</keyword>
<dbReference type="PANTHER" id="PTHR43537">
    <property type="entry name" value="TRANSCRIPTIONAL REGULATOR, GNTR FAMILY"/>
    <property type="match status" value="1"/>
</dbReference>
<feature type="domain" description="HTH gntR-type" evidence="4">
    <location>
        <begin position="14"/>
        <end position="81"/>
    </location>
</feature>
<dbReference type="Gene3D" id="1.10.10.10">
    <property type="entry name" value="Winged helix-like DNA-binding domain superfamily/Winged helix DNA-binding domain"/>
    <property type="match status" value="1"/>
</dbReference>
<sequence>MVDDPKKLIDEDFSPIELRVYQILREQILSGELKAGERLIERELADKLRISRTPIREALRKLDSEGLIRIVPRKGGVVSDLKDEDIINMFEILESLEALAVRQAAERLQPEDREILKNVDESDVTKVIKAICKVARNRRLEDMLVGLLDLIRASARIGREQPGREIQANSEHRAILDAVVRGDGDQAVQLVREHIRRSIEAYQAQRRTR</sequence>
<dbReference type="Pfam" id="PF00392">
    <property type="entry name" value="GntR"/>
    <property type="match status" value="1"/>
</dbReference>
<reference evidence="5 6" key="1">
    <citation type="submission" date="2020-04" db="EMBL/GenBank/DDBJ databases">
        <authorList>
            <person name="Hogendoorn C."/>
        </authorList>
    </citation>
    <scope>NUCLEOTIDE SEQUENCE [LARGE SCALE GENOMIC DNA]</scope>
    <source>
        <strain evidence="5">COOX1</strain>
    </source>
</reference>
<keyword evidence="3" id="KW-0804">Transcription</keyword>
<dbReference type="InterPro" id="IPR000524">
    <property type="entry name" value="Tscrpt_reg_HTH_GntR"/>
</dbReference>
<dbReference type="PANTHER" id="PTHR43537:SF24">
    <property type="entry name" value="GLUCONATE OPERON TRANSCRIPTIONAL REPRESSOR"/>
    <property type="match status" value="1"/>
</dbReference>
<organism evidence="5 6">
    <name type="scientific">Kyrpidia spormannii</name>
    <dbReference type="NCBI Taxonomy" id="2055160"/>
    <lineage>
        <taxon>Bacteria</taxon>
        <taxon>Bacillati</taxon>
        <taxon>Bacillota</taxon>
        <taxon>Bacilli</taxon>
        <taxon>Bacillales</taxon>
        <taxon>Alicyclobacillaceae</taxon>
        <taxon>Kyrpidia</taxon>
    </lineage>
</organism>
<dbReference type="PROSITE" id="PS50949">
    <property type="entry name" value="HTH_GNTR"/>
    <property type="match status" value="1"/>
</dbReference>
<dbReference type="InterPro" id="IPR036388">
    <property type="entry name" value="WH-like_DNA-bd_sf"/>
</dbReference>
<evidence type="ECO:0000256" key="1">
    <source>
        <dbReference type="ARBA" id="ARBA00023015"/>
    </source>
</evidence>
<dbReference type="InterPro" id="IPR008920">
    <property type="entry name" value="TF_FadR/GntR_C"/>
</dbReference>
<accession>A0A6F9DZA9</accession>
<name>A0A6F9DZA9_9BACL</name>